<keyword evidence="2" id="KW-1185">Reference proteome</keyword>
<dbReference type="EMBL" id="MU393440">
    <property type="protein sequence ID" value="KAI4868159.1"/>
    <property type="molecule type" value="Genomic_DNA"/>
</dbReference>
<gene>
    <name evidence="1" type="ORF">F4820DRAFT_410987</name>
</gene>
<accession>A0ACB9Z9R1</accession>
<evidence type="ECO:0000313" key="1">
    <source>
        <dbReference type="EMBL" id="KAI4868159.1"/>
    </source>
</evidence>
<sequence>MAATGGAGKGVGRRQEEEIPAFQTISPSIFVPAQTDFTKPPPDLPSDPIALRNEALAQIDEHADAIQDNIYYMLDREKTRIRQECRQRETHFPHHIKATPGLAEGEEQWLLDSTNEVEEILFIRSIVHTPQRGPYEVPPMFTHNQCLHLETDARFETPRKSAEKMVLNLAKHGVQNLEGLAQHVQSVKEARRKELENEMLSKSLGSVGIAPADRLCSLIRS</sequence>
<protein>
    <submittedName>
        <fullName evidence="1">Uncharacterized protein</fullName>
    </submittedName>
</protein>
<comment type="caution">
    <text evidence="1">The sequence shown here is derived from an EMBL/GenBank/DDBJ whole genome shotgun (WGS) entry which is preliminary data.</text>
</comment>
<dbReference type="Proteomes" id="UP001497700">
    <property type="component" value="Unassembled WGS sequence"/>
</dbReference>
<evidence type="ECO:0000313" key="2">
    <source>
        <dbReference type="Proteomes" id="UP001497700"/>
    </source>
</evidence>
<reference evidence="1 2" key="1">
    <citation type="journal article" date="2022" name="New Phytol.">
        <title>Ecological generalism drives hyperdiversity of secondary metabolite gene clusters in xylarialean endophytes.</title>
        <authorList>
            <person name="Franco M.E.E."/>
            <person name="Wisecaver J.H."/>
            <person name="Arnold A.E."/>
            <person name="Ju Y.M."/>
            <person name="Slot J.C."/>
            <person name="Ahrendt S."/>
            <person name="Moore L.P."/>
            <person name="Eastman K.E."/>
            <person name="Scott K."/>
            <person name="Konkel Z."/>
            <person name="Mondo S.J."/>
            <person name="Kuo A."/>
            <person name="Hayes R.D."/>
            <person name="Haridas S."/>
            <person name="Andreopoulos B."/>
            <person name="Riley R."/>
            <person name="LaButti K."/>
            <person name="Pangilinan J."/>
            <person name="Lipzen A."/>
            <person name="Amirebrahimi M."/>
            <person name="Yan J."/>
            <person name="Adam C."/>
            <person name="Keymanesh K."/>
            <person name="Ng V."/>
            <person name="Louie K."/>
            <person name="Northen T."/>
            <person name="Drula E."/>
            <person name="Henrissat B."/>
            <person name="Hsieh H.M."/>
            <person name="Youens-Clark K."/>
            <person name="Lutzoni F."/>
            <person name="Miadlikowska J."/>
            <person name="Eastwood D.C."/>
            <person name="Hamelin R.C."/>
            <person name="Grigoriev I.V."/>
            <person name="U'Ren J.M."/>
        </authorList>
    </citation>
    <scope>NUCLEOTIDE SEQUENCE [LARGE SCALE GENOMIC DNA]</scope>
    <source>
        <strain evidence="1 2">CBS 119005</strain>
    </source>
</reference>
<proteinExistence type="predicted"/>
<name>A0ACB9Z9R1_9PEZI</name>
<organism evidence="1 2">
    <name type="scientific">Hypoxylon rubiginosum</name>
    <dbReference type="NCBI Taxonomy" id="110542"/>
    <lineage>
        <taxon>Eukaryota</taxon>
        <taxon>Fungi</taxon>
        <taxon>Dikarya</taxon>
        <taxon>Ascomycota</taxon>
        <taxon>Pezizomycotina</taxon>
        <taxon>Sordariomycetes</taxon>
        <taxon>Xylariomycetidae</taxon>
        <taxon>Xylariales</taxon>
        <taxon>Hypoxylaceae</taxon>
        <taxon>Hypoxylon</taxon>
    </lineage>
</organism>